<evidence type="ECO:0008006" key="3">
    <source>
        <dbReference type="Google" id="ProtNLM"/>
    </source>
</evidence>
<reference evidence="1" key="1">
    <citation type="submission" date="2021-09" db="EMBL/GenBank/DDBJ databases">
        <title>Genome of Aequorivita sp. strain F47161.</title>
        <authorList>
            <person name="Wang Y."/>
        </authorList>
    </citation>
    <scope>NUCLEOTIDE SEQUENCE</scope>
    <source>
        <strain evidence="1">F47161</strain>
    </source>
</reference>
<keyword evidence="2" id="KW-1185">Reference proteome</keyword>
<name>A0A9X1QUN0_9FLAO</name>
<accession>A0A9X1QUN0</accession>
<comment type="caution">
    <text evidence="1">The sequence shown here is derived from an EMBL/GenBank/DDBJ whole genome shotgun (WGS) entry which is preliminary data.</text>
</comment>
<proteinExistence type="predicted"/>
<dbReference type="RefSeq" id="WP_237602473.1">
    <property type="nucleotide sequence ID" value="NZ_JAIRBA010000009.1"/>
</dbReference>
<sequence length="129" mass="15148">MFELPVELIELKFVKIEFYKTYMIATPAEGITLDEEYVAKIQELASQFYGDQSFGYISNRVNDYSRNLSPKSYTRQIPHLVAFAIVYKSQRTLEIANFEKFFIHIPFQTFKKLSAAKDWMLEIIAQTKL</sequence>
<dbReference type="Proteomes" id="UP001139461">
    <property type="component" value="Unassembled WGS sequence"/>
</dbReference>
<gene>
    <name evidence="1" type="ORF">K8089_06490</name>
</gene>
<dbReference type="AlphaFoldDB" id="A0A9X1QUN0"/>
<protein>
    <recommendedName>
        <fullName evidence="3">STAS/SEC14 domain-containing protein</fullName>
    </recommendedName>
</protein>
<dbReference type="EMBL" id="JAIRBA010000009">
    <property type="protein sequence ID" value="MCG2418665.1"/>
    <property type="molecule type" value="Genomic_DNA"/>
</dbReference>
<evidence type="ECO:0000313" key="1">
    <source>
        <dbReference type="EMBL" id="MCG2418665.1"/>
    </source>
</evidence>
<organism evidence="1 2">
    <name type="scientific">Aequorivita vitellina</name>
    <dbReference type="NCBI Taxonomy" id="2874475"/>
    <lineage>
        <taxon>Bacteria</taxon>
        <taxon>Pseudomonadati</taxon>
        <taxon>Bacteroidota</taxon>
        <taxon>Flavobacteriia</taxon>
        <taxon>Flavobacteriales</taxon>
        <taxon>Flavobacteriaceae</taxon>
        <taxon>Aequorivita</taxon>
    </lineage>
</organism>
<evidence type="ECO:0000313" key="2">
    <source>
        <dbReference type="Proteomes" id="UP001139461"/>
    </source>
</evidence>